<gene>
    <name evidence="2" type="ORF">ACFO0D_14795</name>
</gene>
<evidence type="ECO:0000256" key="1">
    <source>
        <dbReference type="SAM" id="SignalP"/>
    </source>
</evidence>
<dbReference type="Proteomes" id="UP001595952">
    <property type="component" value="Unassembled WGS sequence"/>
</dbReference>
<evidence type="ECO:0000313" key="3">
    <source>
        <dbReference type="Proteomes" id="UP001595952"/>
    </source>
</evidence>
<dbReference type="EMBL" id="JBHSEI010000010">
    <property type="protein sequence ID" value="MFC4639602.1"/>
    <property type="molecule type" value="Genomic_DNA"/>
</dbReference>
<keyword evidence="1" id="KW-0732">Signal</keyword>
<feature type="signal peptide" evidence="1">
    <location>
        <begin position="1"/>
        <end position="18"/>
    </location>
</feature>
<dbReference type="InterPro" id="IPR016123">
    <property type="entry name" value="Mog1/PsbP_a/b/a-sand"/>
</dbReference>
<dbReference type="SUPFAM" id="SSF55724">
    <property type="entry name" value="Mog1p/PsbP-like"/>
    <property type="match status" value="1"/>
</dbReference>
<name>A0ABV9IB69_9DEIO</name>
<evidence type="ECO:0000313" key="2">
    <source>
        <dbReference type="EMBL" id="MFC4639602.1"/>
    </source>
</evidence>
<dbReference type="Gene3D" id="3.40.1000.10">
    <property type="entry name" value="Mog1/PsbP, alpha/beta/alpha sandwich"/>
    <property type="match status" value="1"/>
</dbReference>
<accession>A0ABV9IB69</accession>
<protein>
    <submittedName>
        <fullName evidence="2">DcrB-related protein</fullName>
    </submittedName>
</protein>
<comment type="caution">
    <text evidence="2">The sequence shown here is derived from an EMBL/GenBank/DDBJ whole genome shotgun (WGS) entry which is preliminary data.</text>
</comment>
<organism evidence="2 3">
    <name type="scientific">Deinococcus hohokamensis</name>
    <dbReference type="NCBI Taxonomy" id="309883"/>
    <lineage>
        <taxon>Bacteria</taxon>
        <taxon>Thermotogati</taxon>
        <taxon>Deinococcota</taxon>
        <taxon>Deinococci</taxon>
        <taxon>Deinococcales</taxon>
        <taxon>Deinococcaceae</taxon>
        <taxon>Deinococcus</taxon>
    </lineage>
</organism>
<dbReference type="RefSeq" id="WP_380062586.1">
    <property type="nucleotide sequence ID" value="NZ_JBHSEI010000010.1"/>
</dbReference>
<dbReference type="Pfam" id="PF08786">
    <property type="entry name" value="DcrB"/>
    <property type="match status" value="1"/>
</dbReference>
<sequence length="164" mass="17607">MLRPALLAALLLTGWSVAAPYTDTKNGFSVTPPAGWQKGNYPGTALVYLSPKPIKEFAPNVNVVIQTLPKGMTQAQYHQLSTAQIAKVITDGKIVGNRSVTLGGQPANELTYTGRQGQYLLSFLATYAVRGGKAYIVTFTTVKGQEAGIKPLAAAFVKSFRFTR</sequence>
<proteinExistence type="predicted"/>
<reference evidence="3" key="1">
    <citation type="journal article" date="2019" name="Int. J. Syst. Evol. Microbiol.">
        <title>The Global Catalogue of Microorganisms (GCM) 10K type strain sequencing project: providing services to taxonomists for standard genome sequencing and annotation.</title>
        <authorList>
            <consortium name="The Broad Institute Genomics Platform"/>
            <consortium name="The Broad Institute Genome Sequencing Center for Infectious Disease"/>
            <person name="Wu L."/>
            <person name="Ma J."/>
        </authorList>
    </citation>
    <scope>NUCLEOTIDE SEQUENCE [LARGE SCALE GENOMIC DNA]</scope>
    <source>
        <strain evidence="3">CCUG 55995</strain>
    </source>
</reference>
<dbReference type="InterPro" id="IPR014894">
    <property type="entry name" value="DcrB/EagT6"/>
</dbReference>
<keyword evidence="3" id="KW-1185">Reference proteome</keyword>
<feature type="chain" id="PRO_5047185530" evidence="1">
    <location>
        <begin position="19"/>
        <end position="164"/>
    </location>
</feature>